<dbReference type="AlphaFoldDB" id="B2IDY2"/>
<dbReference type="PROSITE" id="PS51007">
    <property type="entry name" value="CYTC"/>
    <property type="match status" value="1"/>
</dbReference>
<organism evidence="9 10">
    <name type="scientific">Beijerinckia indica subsp. indica (strain ATCC 9039 / DSM 1715 / NCIMB 8712)</name>
    <dbReference type="NCBI Taxonomy" id="395963"/>
    <lineage>
        <taxon>Bacteria</taxon>
        <taxon>Pseudomonadati</taxon>
        <taxon>Pseudomonadota</taxon>
        <taxon>Alphaproteobacteria</taxon>
        <taxon>Hyphomicrobiales</taxon>
        <taxon>Beijerinckiaceae</taxon>
        <taxon>Beijerinckia</taxon>
    </lineage>
</organism>
<dbReference type="PANTHER" id="PTHR11961">
    <property type="entry name" value="CYTOCHROME C"/>
    <property type="match status" value="1"/>
</dbReference>
<dbReference type="RefSeq" id="WP_012386262.1">
    <property type="nucleotide sequence ID" value="NC_010581.1"/>
</dbReference>
<dbReference type="KEGG" id="bid:Bind_3357"/>
<name>B2IDY2_BEII9</name>
<evidence type="ECO:0000313" key="10">
    <source>
        <dbReference type="Proteomes" id="UP000001695"/>
    </source>
</evidence>
<gene>
    <name evidence="9" type="ordered locus">Bind_3357</name>
</gene>
<keyword evidence="3 6" id="KW-0479">Metal-binding</keyword>
<keyword evidence="10" id="KW-1185">Reference proteome</keyword>
<evidence type="ECO:0000256" key="1">
    <source>
        <dbReference type="ARBA" id="ARBA00022448"/>
    </source>
</evidence>
<dbReference type="Gene3D" id="1.10.760.10">
    <property type="entry name" value="Cytochrome c-like domain"/>
    <property type="match status" value="1"/>
</dbReference>
<dbReference type="PRINTS" id="PR00604">
    <property type="entry name" value="CYTCHRMECIAB"/>
</dbReference>
<evidence type="ECO:0000256" key="5">
    <source>
        <dbReference type="ARBA" id="ARBA00023004"/>
    </source>
</evidence>
<evidence type="ECO:0000313" key="9">
    <source>
        <dbReference type="EMBL" id="ACB96914.1"/>
    </source>
</evidence>
<accession>B2IDY2</accession>
<evidence type="ECO:0000259" key="8">
    <source>
        <dbReference type="PROSITE" id="PS51007"/>
    </source>
</evidence>
<evidence type="ECO:0000256" key="6">
    <source>
        <dbReference type="PROSITE-ProRule" id="PRU00433"/>
    </source>
</evidence>
<dbReference type="STRING" id="395963.Bind_3357"/>
<dbReference type="GO" id="GO:0020037">
    <property type="term" value="F:heme binding"/>
    <property type="evidence" value="ECO:0007669"/>
    <property type="project" value="InterPro"/>
</dbReference>
<evidence type="ECO:0000256" key="4">
    <source>
        <dbReference type="ARBA" id="ARBA00022982"/>
    </source>
</evidence>
<keyword evidence="1" id="KW-0813">Transport</keyword>
<dbReference type="HOGENOM" id="CLU_060944_4_0_5"/>
<dbReference type="Proteomes" id="UP000001695">
    <property type="component" value="Chromosome"/>
</dbReference>
<dbReference type="InterPro" id="IPR002327">
    <property type="entry name" value="Cyt_c_1A/1B"/>
</dbReference>
<proteinExistence type="predicted"/>
<dbReference type="InterPro" id="IPR036909">
    <property type="entry name" value="Cyt_c-like_dom_sf"/>
</dbReference>
<dbReference type="Pfam" id="PF00034">
    <property type="entry name" value="Cytochrom_C"/>
    <property type="match status" value="1"/>
</dbReference>
<evidence type="ECO:0000256" key="2">
    <source>
        <dbReference type="ARBA" id="ARBA00022617"/>
    </source>
</evidence>
<reference evidence="10" key="1">
    <citation type="submission" date="2008-03" db="EMBL/GenBank/DDBJ databases">
        <title>Complete sequence of chromosome of Beijerinckia indica subsp. indica ATCC 9039.</title>
        <authorList>
            <consortium name="US DOE Joint Genome Institute"/>
            <person name="Copeland A."/>
            <person name="Lucas S."/>
            <person name="Lapidus A."/>
            <person name="Glavina del Rio T."/>
            <person name="Dalin E."/>
            <person name="Tice H."/>
            <person name="Bruce D."/>
            <person name="Goodwin L."/>
            <person name="Pitluck S."/>
            <person name="LaButti K."/>
            <person name="Schmutz J."/>
            <person name="Larimer F."/>
            <person name="Land M."/>
            <person name="Hauser L."/>
            <person name="Kyrpides N."/>
            <person name="Mikhailova N."/>
            <person name="Dunfield P.F."/>
            <person name="Dedysh S.N."/>
            <person name="Liesack W."/>
            <person name="Saw J.H."/>
            <person name="Alam M."/>
            <person name="Chen Y."/>
            <person name="Murrell J.C."/>
            <person name="Richardson P."/>
        </authorList>
    </citation>
    <scope>NUCLEOTIDE SEQUENCE [LARGE SCALE GENOMIC DNA]</scope>
    <source>
        <strain evidence="10">ATCC 9039 / DSM 1715 / NCIMB 8712</strain>
    </source>
</reference>
<dbReference type="GO" id="GO:0009055">
    <property type="term" value="F:electron transfer activity"/>
    <property type="evidence" value="ECO:0007669"/>
    <property type="project" value="InterPro"/>
</dbReference>
<feature type="domain" description="Cytochrome c" evidence="8">
    <location>
        <begin position="70"/>
        <end position="170"/>
    </location>
</feature>
<keyword evidence="5 6" id="KW-0408">Iron</keyword>
<feature type="transmembrane region" description="Helical" evidence="7">
    <location>
        <begin position="12"/>
        <end position="31"/>
    </location>
</feature>
<evidence type="ECO:0000256" key="7">
    <source>
        <dbReference type="SAM" id="Phobius"/>
    </source>
</evidence>
<keyword evidence="7" id="KW-0472">Membrane</keyword>
<keyword evidence="7" id="KW-0812">Transmembrane</keyword>
<dbReference type="EMBL" id="CP001016">
    <property type="protein sequence ID" value="ACB96914.1"/>
    <property type="molecule type" value="Genomic_DNA"/>
</dbReference>
<keyword evidence="2 6" id="KW-0349">Heme</keyword>
<dbReference type="eggNOG" id="COG3474">
    <property type="taxonomic scope" value="Bacteria"/>
</dbReference>
<dbReference type="InterPro" id="IPR009056">
    <property type="entry name" value="Cyt_c-like_dom"/>
</dbReference>
<dbReference type="OrthoDB" id="9805828at2"/>
<protein>
    <submittedName>
        <fullName evidence="9">Cytochrome c class I</fullName>
    </submittedName>
</protein>
<dbReference type="SUPFAM" id="SSF46626">
    <property type="entry name" value="Cytochrome c"/>
    <property type="match status" value="1"/>
</dbReference>
<reference evidence="9 10" key="2">
    <citation type="journal article" date="2010" name="J. Bacteriol.">
        <title>Complete genome sequence of Beijerinckia indica subsp. indica.</title>
        <authorList>
            <person name="Tamas I."/>
            <person name="Dedysh S.N."/>
            <person name="Liesack W."/>
            <person name="Stott M.B."/>
            <person name="Alam M."/>
            <person name="Murrell J.C."/>
            <person name="Dunfield P.F."/>
        </authorList>
    </citation>
    <scope>NUCLEOTIDE SEQUENCE [LARGE SCALE GENOMIC DNA]</scope>
    <source>
        <strain evidence="10">ATCC 9039 / DSM 1715 / NCIMB 8712</strain>
    </source>
</reference>
<sequence length="179" mass="18812">MSSFEFNKLSGGFFGALLFAMVLVTISNFIFAHPPLAKPGYDLPAAAEGGESGGGAEAAVAPLPERLAKADVKKGEADTKPCQACHTFEKGGAAKVGPPLWGIVDRAKGSIAGFSYSDALKAKGGEWTYDDLDAFITSPKSFVSGTKMAFGGEKDPQKRADLIDYLHTLSDEPKPLPTK</sequence>
<evidence type="ECO:0000256" key="3">
    <source>
        <dbReference type="ARBA" id="ARBA00022723"/>
    </source>
</evidence>
<keyword evidence="4" id="KW-0249">Electron transport</keyword>
<keyword evidence="7" id="KW-1133">Transmembrane helix</keyword>
<dbReference type="GO" id="GO:0046872">
    <property type="term" value="F:metal ion binding"/>
    <property type="evidence" value="ECO:0007669"/>
    <property type="project" value="UniProtKB-KW"/>
</dbReference>